<dbReference type="GO" id="GO:0016020">
    <property type="term" value="C:membrane"/>
    <property type="evidence" value="ECO:0007669"/>
    <property type="project" value="UniProtKB-SubCell"/>
</dbReference>
<sequence length="369" mass="42191" precursor="true">MKFLNQIICFIVGALFIFSGAVKAIDPIGTAIKLGEYFEVFATDVPALHDFFHLLNQNATVLAVIFVVSEVVLGAALLIGFRRKITVWLLFLMITFFTFLTFYSAYFNKVTDCGCFGDFLPLKPWESFTKDVVLFVLITILLVQVKKLTNKSNFFTFILMFSTTLLTGFLTFYAIYFEPPIDFRAYAIGKNISEQMKSQEPPRYIYIMEKDGQEFRMEEYPTDPAYKYINNELLNEDESKPKITDYSLWNDDGDFTQESLTEKRIFILVSNVEKGNFDTFENIKKIISEVTAKNANIKVAILTSDTKEVIEAFKASQNINFPFYYIDATVIKTIARSNPALWMLNEGTVVGKYSPNDIPSSEEVLGLFK</sequence>
<feature type="transmembrane region" description="Helical" evidence="5">
    <location>
        <begin position="127"/>
        <end position="145"/>
    </location>
</feature>
<feature type="domain" description="Methylamine utilisation protein MauE" evidence="6">
    <location>
        <begin position="1"/>
        <end position="143"/>
    </location>
</feature>
<dbReference type="STRING" id="880071.Fleli_1535"/>
<proteinExistence type="predicted"/>
<evidence type="ECO:0000256" key="5">
    <source>
        <dbReference type="SAM" id="Phobius"/>
    </source>
</evidence>
<dbReference type="HOGENOM" id="CLU_041394_0_0_10"/>
<feature type="transmembrane region" description="Helical" evidence="5">
    <location>
        <begin position="87"/>
        <end position="107"/>
    </location>
</feature>
<dbReference type="InterPro" id="IPR009908">
    <property type="entry name" value="Methylamine_util_MauE"/>
</dbReference>
<evidence type="ECO:0000256" key="2">
    <source>
        <dbReference type="ARBA" id="ARBA00022692"/>
    </source>
</evidence>
<keyword evidence="4 5" id="KW-0472">Membrane</keyword>
<dbReference type="EMBL" id="CP003345">
    <property type="protein sequence ID" value="AFM03956.1"/>
    <property type="molecule type" value="Genomic_DNA"/>
</dbReference>
<dbReference type="OrthoDB" id="9809429at2"/>
<keyword evidence="8" id="KW-1185">Reference proteome</keyword>
<feature type="transmembrane region" description="Helical" evidence="5">
    <location>
        <begin position="157"/>
        <end position="176"/>
    </location>
</feature>
<accession>I4AJ21</accession>
<dbReference type="Proteomes" id="UP000006054">
    <property type="component" value="Chromosome"/>
</dbReference>
<evidence type="ECO:0000256" key="3">
    <source>
        <dbReference type="ARBA" id="ARBA00022989"/>
    </source>
</evidence>
<evidence type="ECO:0000313" key="7">
    <source>
        <dbReference type="EMBL" id="AFM03956.1"/>
    </source>
</evidence>
<comment type="subcellular location">
    <subcellularLocation>
        <location evidence="1">Membrane</location>
        <topology evidence="1">Multi-pass membrane protein</topology>
    </subcellularLocation>
</comment>
<evidence type="ECO:0000259" key="6">
    <source>
        <dbReference type="Pfam" id="PF07291"/>
    </source>
</evidence>
<dbReference type="NCBIfam" id="NF045576">
    <property type="entry name" value="BT_3928_fam"/>
    <property type="match status" value="1"/>
</dbReference>
<protein>
    <recommendedName>
        <fullName evidence="6">Methylamine utilisation protein MauE domain-containing protein</fullName>
    </recommendedName>
</protein>
<dbReference type="AlphaFoldDB" id="I4AJ21"/>
<dbReference type="RefSeq" id="WP_014797413.1">
    <property type="nucleotide sequence ID" value="NC_018018.1"/>
</dbReference>
<dbReference type="Pfam" id="PF07291">
    <property type="entry name" value="MauE"/>
    <property type="match status" value="1"/>
</dbReference>
<gene>
    <name evidence="7" type="ordered locus">Fleli_1535</name>
</gene>
<keyword evidence="3 5" id="KW-1133">Transmembrane helix</keyword>
<reference evidence="8" key="1">
    <citation type="submission" date="2012-06" db="EMBL/GenBank/DDBJ databases">
        <title>The complete genome of Flexibacter litoralis DSM 6794.</title>
        <authorList>
            <person name="Lucas S."/>
            <person name="Copeland A."/>
            <person name="Lapidus A."/>
            <person name="Glavina del Rio T."/>
            <person name="Dalin E."/>
            <person name="Tice H."/>
            <person name="Bruce D."/>
            <person name="Goodwin L."/>
            <person name="Pitluck S."/>
            <person name="Peters L."/>
            <person name="Ovchinnikova G."/>
            <person name="Lu M."/>
            <person name="Kyrpides N."/>
            <person name="Mavromatis K."/>
            <person name="Ivanova N."/>
            <person name="Brettin T."/>
            <person name="Detter J.C."/>
            <person name="Han C."/>
            <person name="Larimer F."/>
            <person name="Land M."/>
            <person name="Hauser L."/>
            <person name="Markowitz V."/>
            <person name="Cheng J.-F."/>
            <person name="Hugenholtz P."/>
            <person name="Woyke T."/>
            <person name="Wu D."/>
            <person name="Spring S."/>
            <person name="Lang E."/>
            <person name="Kopitz M."/>
            <person name="Brambilla E."/>
            <person name="Klenk H.-P."/>
            <person name="Eisen J.A."/>
        </authorList>
    </citation>
    <scope>NUCLEOTIDE SEQUENCE [LARGE SCALE GENOMIC DNA]</scope>
    <source>
        <strain evidence="8">ATCC 23117 / DSM 6794 / NBRC 15988 / NCIMB 1366 / Sio-4</strain>
    </source>
</reference>
<evidence type="ECO:0000256" key="4">
    <source>
        <dbReference type="ARBA" id="ARBA00023136"/>
    </source>
</evidence>
<feature type="transmembrane region" description="Helical" evidence="5">
    <location>
        <begin position="59"/>
        <end position="80"/>
    </location>
</feature>
<organism evidence="7 8">
    <name type="scientific">Bernardetia litoralis (strain ATCC 23117 / DSM 6794 / NBRC 15988 / NCIMB 1366 / Fx l1 / Sio-4)</name>
    <name type="common">Flexibacter litoralis</name>
    <dbReference type="NCBI Taxonomy" id="880071"/>
    <lineage>
        <taxon>Bacteria</taxon>
        <taxon>Pseudomonadati</taxon>
        <taxon>Bacteroidota</taxon>
        <taxon>Cytophagia</taxon>
        <taxon>Cytophagales</taxon>
        <taxon>Bernardetiaceae</taxon>
        <taxon>Bernardetia</taxon>
    </lineage>
</organism>
<name>I4AJ21_BERLS</name>
<keyword evidence="2 5" id="KW-0812">Transmembrane</keyword>
<dbReference type="eggNOG" id="COG2259">
    <property type="taxonomic scope" value="Bacteria"/>
</dbReference>
<evidence type="ECO:0000256" key="1">
    <source>
        <dbReference type="ARBA" id="ARBA00004141"/>
    </source>
</evidence>
<dbReference type="KEGG" id="fli:Fleli_1535"/>
<evidence type="ECO:0000313" key="8">
    <source>
        <dbReference type="Proteomes" id="UP000006054"/>
    </source>
</evidence>
<dbReference type="GO" id="GO:0030416">
    <property type="term" value="P:methylamine metabolic process"/>
    <property type="evidence" value="ECO:0007669"/>
    <property type="project" value="InterPro"/>
</dbReference>